<proteinExistence type="predicted"/>
<dbReference type="Proteomes" id="UP000199144">
    <property type="component" value="Unassembled WGS sequence"/>
</dbReference>
<dbReference type="PROSITE" id="PS51820">
    <property type="entry name" value="PA14"/>
    <property type="match status" value="1"/>
</dbReference>
<name>A0A1I4QQF4_9RHOB</name>
<feature type="signal peptide" evidence="1">
    <location>
        <begin position="1"/>
        <end position="22"/>
    </location>
</feature>
<sequence length="192" mass="20905">MKSLITSILAGVFALISSVAMAGVIELKPASPQPSGLKQGLKMQFRTGPDIRPRSLSEANGKLASDAKVSAISKLQWPDKGKGATMFGSNAYEHIVARFSGYIKFDQAGEYKLEWYANDGLQVWISGQQVGRLDGINPCSSAGRPKVRVPSPGWYEFKAFYYQKEGTACYESEWTPPGGKRGLIPNSAFGYK</sequence>
<feature type="chain" id="PRO_5011521644" evidence="1">
    <location>
        <begin position="23"/>
        <end position="192"/>
    </location>
</feature>
<dbReference type="AlphaFoldDB" id="A0A1I4QQF4"/>
<evidence type="ECO:0000259" key="2">
    <source>
        <dbReference type="PROSITE" id="PS51820"/>
    </source>
</evidence>
<reference evidence="3 4" key="1">
    <citation type="submission" date="2016-10" db="EMBL/GenBank/DDBJ databases">
        <authorList>
            <person name="de Groot N.N."/>
        </authorList>
    </citation>
    <scope>NUCLEOTIDE SEQUENCE [LARGE SCALE GENOMIC DNA]</scope>
    <source>
        <strain evidence="3 4">DSM 15283</strain>
    </source>
</reference>
<accession>A0A1I4QQF4</accession>
<dbReference type="RefSeq" id="WP_093094799.1">
    <property type="nucleotide sequence ID" value="NZ_FOTQ01000007.1"/>
</dbReference>
<dbReference type="Pfam" id="PF07691">
    <property type="entry name" value="PA14"/>
    <property type="match status" value="1"/>
</dbReference>
<protein>
    <submittedName>
        <fullName evidence="3">PA14 domain-containing protein</fullName>
    </submittedName>
</protein>
<evidence type="ECO:0000313" key="3">
    <source>
        <dbReference type="EMBL" id="SFM42338.1"/>
    </source>
</evidence>
<dbReference type="InterPro" id="IPR011658">
    <property type="entry name" value="PA14_dom"/>
</dbReference>
<keyword evidence="1" id="KW-0732">Signal</keyword>
<dbReference type="STRING" id="254406.SAMN04488042_10787"/>
<evidence type="ECO:0000256" key="1">
    <source>
        <dbReference type="SAM" id="SignalP"/>
    </source>
</evidence>
<dbReference type="Gene3D" id="3.90.182.10">
    <property type="entry name" value="Toxin - Anthrax Protective Antigen,domain 1"/>
    <property type="match status" value="1"/>
</dbReference>
<dbReference type="SMART" id="SM00758">
    <property type="entry name" value="PA14"/>
    <property type="match status" value="1"/>
</dbReference>
<dbReference type="EMBL" id="FOTQ01000007">
    <property type="protein sequence ID" value="SFM42338.1"/>
    <property type="molecule type" value="Genomic_DNA"/>
</dbReference>
<evidence type="ECO:0000313" key="4">
    <source>
        <dbReference type="Proteomes" id="UP000199144"/>
    </source>
</evidence>
<dbReference type="OrthoDB" id="7722285at2"/>
<feature type="domain" description="PA14" evidence="2">
    <location>
        <begin position="36"/>
        <end position="188"/>
    </location>
</feature>
<gene>
    <name evidence="3" type="ORF">SAMN04488042_10787</name>
</gene>
<dbReference type="InterPro" id="IPR037524">
    <property type="entry name" value="PA14/GLEYA"/>
</dbReference>
<keyword evidence="4" id="KW-1185">Reference proteome</keyword>
<organism evidence="3 4">
    <name type="scientific">Shimia aestuarii</name>
    <dbReference type="NCBI Taxonomy" id="254406"/>
    <lineage>
        <taxon>Bacteria</taxon>
        <taxon>Pseudomonadati</taxon>
        <taxon>Pseudomonadota</taxon>
        <taxon>Alphaproteobacteria</taxon>
        <taxon>Rhodobacterales</taxon>
        <taxon>Roseobacteraceae</taxon>
    </lineage>
</organism>